<organism evidence="1 2">
    <name type="scientific">Psylliodes chrysocephalus</name>
    <dbReference type="NCBI Taxonomy" id="3402493"/>
    <lineage>
        <taxon>Eukaryota</taxon>
        <taxon>Metazoa</taxon>
        <taxon>Ecdysozoa</taxon>
        <taxon>Arthropoda</taxon>
        <taxon>Hexapoda</taxon>
        <taxon>Insecta</taxon>
        <taxon>Pterygota</taxon>
        <taxon>Neoptera</taxon>
        <taxon>Endopterygota</taxon>
        <taxon>Coleoptera</taxon>
        <taxon>Polyphaga</taxon>
        <taxon>Cucujiformia</taxon>
        <taxon>Chrysomeloidea</taxon>
        <taxon>Chrysomelidae</taxon>
        <taxon>Galerucinae</taxon>
        <taxon>Alticini</taxon>
        <taxon>Psylliodes</taxon>
    </lineage>
</organism>
<evidence type="ECO:0000313" key="2">
    <source>
        <dbReference type="Proteomes" id="UP001153636"/>
    </source>
</evidence>
<name>A0A9P0DE12_9CUCU</name>
<accession>A0A9P0DE12</accession>
<dbReference type="AlphaFoldDB" id="A0A9P0DE12"/>
<dbReference type="Proteomes" id="UP001153636">
    <property type="component" value="Chromosome 9"/>
</dbReference>
<evidence type="ECO:0000313" key="1">
    <source>
        <dbReference type="EMBL" id="CAH1115165.1"/>
    </source>
</evidence>
<dbReference type="OrthoDB" id="7551542at2759"/>
<sequence length="118" mass="13607">MEMAKKSRKVSTASFTKQSNIINKKLEDKPLPLVEVRALMNALEVKYDEIRNLDASIFEYMLVSDPSEEQLELETEVVDEYVSKFHLLKEQTNDFLKGTLLKLTAKALTRLLIRSQIC</sequence>
<gene>
    <name evidence="1" type="ORF">PSYICH_LOCUS15513</name>
</gene>
<protein>
    <submittedName>
        <fullName evidence="1">Uncharacterized protein</fullName>
    </submittedName>
</protein>
<dbReference type="EMBL" id="OV651821">
    <property type="protein sequence ID" value="CAH1115165.1"/>
    <property type="molecule type" value="Genomic_DNA"/>
</dbReference>
<reference evidence="1" key="1">
    <citation type="submission" date="2022-01" db="EMBL/GenBank/DDBJ databases">
        <authorList>
            <person name="King R."/>
        </authorList>
    </citation>
    <scope>NUCLEOTIDE SEQUENCE</scope>
</reference>
<proteinExistence type="predicted"/>
<keyword evidence="2" id="KW-1185">Reference proteome</keyword>